<keyword evidence="2" id="KW-0597">Phosphoprotein</keyword>
<dbReference type="EMBL" id="JBHULN010000012">
    <property type="protein sequence ID" value="MFD2572650.1"/>
    <property type="molecule type" value="Genomic_DNA"/>
</dbReference>
<dbReference type="RefSeq" id="WP_381525244.1">
    <property type="nucleotide sequence ID" value="NZ_JBHULN010000012.1"/>
</dbReference>
<gene>
    <name evidence="4" type="ORF">ACFSUS_18570</name>
</gene>
<evidence type="ECO:0000313" key="5">
    <source>
        <dbReference type="Proteomes" id="UP001597469"/>
    </source>
</evidence>
<dbReference type="Pfam" id="PF00550">
    <property type="entry name" value="PP-binding"/>
    <property type="match status" value="1"/>
</dbReference>
<dbReference type="InterPro" id="IPR009081">
    <property type="entry name" value="PP-bd_ACP"/>
</dbReference>
<reference evidence="5" key="1">
    <citation type="journal article" date="2019" name="Int. J. Syst. Evol. Microbiol.">
        <title>The Global Catalogue of Microorganisms (GCM) 10K type strain sequencing project: providing services to taxonomists for standard genome sequencing and annotation.</title>
        <authorList>
            <consortium name="The Broad Institute Genomics Platform"/>
            <consortium name="The Broad Institute Genome Sequencing Center for Infectious Disease"/>
            <person name="Wu L."/>
            <person name="Ma J."/>
        </authorList>
    </citation>
    <scope>NUCLEOTIDE SEQUENCE [LARGE SCALE GENOMIC DNA]</scope>
    <source>
        <strain evidence="5">KCTC 42805</strain>
    </source>
</reference>
<name>A0ABW5M6Q7_9BACT</name>
<dbReference type="SUPFAM" id="SSF47336">
    <property type="entry name" value="ACP-like"/>
    <property type="match status" value="1"/>
</dbReference>
<evidence type="ECO:0000259" key="3">
    <source>
        <dbReference type="PROSITE" id="PS50075"/>
    </source>
</evidence>
<evidence type="ECO:0000256" key="1">
    <source>
        <dbReference type="ARBA" id="ARBA00022450"/>
    </source>
</evidence>
<dbReference type="Gene3D" id="1.10.1200.10">
    <property type="entry name" value="ACP-like"/>
    <property type="match status" value="1"/>
</dbReference>
<sequence>MTIQQINSRLQEILINVGLSPSALTDQASFTRDLGLDSLDVTDLLLQVEINFGIRIPDEDWWMLQTVGQLKEYLSIELRFDTGQSLLSQEG</sequence>
<protein>
    <submittedName>
        <fullName evidence="4">Acyl carrier protein</fullName>
    </submittedName>
</protein>
<proteinExistence type="predicted"/>
<dbReference type="PANTHER" id="PTHR20863:SF76">
    <property type="entry name" value="CARRIER DOMAIN-CONTAINING PROTEIN"/>
    <property type="match status" value="1"/>
</dbReference>
<dbReference type="Proteomes" id="UP001597469">
    <property type="component" value="Unassembled WGS sequence"/>
</dbReference>
<keyword evidence="5" id="KW-1185">Reference proteome</keyword>
<dbReference type="PANTHER" id="PTHR20863">
    <property type="entry name" value="ACYL CARRIER PROTEIN"/>
    <property type="match status" value="1"/>
</dbReference>
<keyword evidence="1" id="KW-0596">Phosphopantetheine</keyword>
<dbReference type="InterPro" id="IPR003231">
    <property type="entry name" value="ACP"/>
</dbReference>
<comment type="caution">
    <text evidence="4">The sequence shown here is derived from an EMBL/GenBank/DDBJ whole genome shotgun (WGS) entry which is preliminary data.</text>
</comment>
<organism evidence="4 5">
    <name type="scientific">Spirosoma soli</name>
    <dbReference type="NCBI Taxonomy" id="1770529"/>
    <lineage>
        <taxon>Bacteria</taxon>
        <taxon>Pseudomonadati</taxon>
        <taxon>Bacteroidota</taxon>
        <taxon>Cytophagia</taxon>
        <taxon>Cytophagales</taxon>
        <taxon>Cytophagaceae</taxon>
        <taxon>Spirosoma</taxon>
    </lineage>
</organism>
<dbReference type="PROSITE" id="PS50075">
    <property type="entry name" value="CARRIER"/>
    <property type="match status" value="1"/>
</dbReference>
<dbReference type="InterPro" id="IPR036736">
    <property type="entry name" value="ACP-like_sf"/>
</dbReference>
<accession>A0ABW5M6Q7</accession>
<evidence type="ECO:0000256" key="2">
    <source>
        <dbReference type="ARBA" id="ARBA00022553"/>
    </source>
</evidence>
<evidence type="ECO:0000313" key="4">
    <source>
        <dbReference type="EMBL" id="MFD2572650.1"/>
    </source>
</evidence>
<feature type="domain" description="Carrier" evidence="3">
    <location>
        <begin position="1"/>
        <end position="78"/>
    </location>
</feature>